<dbReference type="PANTHER" id="PTHR32179">
    <property type="entry name" value="NICOTINATE-NUCLEOTIDE PYROPHOSPHORYLASE [CARBOXYLATING]"/>
    <property type="match status" value="1"/>
</dbReference>
<dbReference type="InterPro" id="IPR037128">
    <property type="entry name" value="Quinolinate_PRibosylTase_N_sf"/>
</dbReference>
<dbReference type="RefSeq" id="WP_367779359.1">
    <property type="nucleotide sequence ID" value="NZ_JBFMIA010000006.1"/>
</dbReference>
<dbReference type="Gene3D" id="3.90.1170.20">
    <property type="entry name" value="Quinolinate phosphoribosyl transferase, N-terminal domain"/>
    <property type="match status" value="1"/>
</dbReference>
<dbReference type="PANTHER" id="PTHR32179:SF3">
    <property type="entry name" value="NICOTINATE-NUCLEOTIDE PYROPHOSPHORYLASE [CARBOXYLATING]"/>
    <property type="match status" value="1"/>
</dbReference>
<dbReference type="InterPro" id="IPR027277">
    <property type="entry name" value="NadC/ModD"/>
</dbReference>
<dbReference type="NCBIfam" id="TIGR00078">
    <property type="entry name" value="nadC"/>
    <property type="match status" value="1"/>
</dbReference>
<comment type="pathway">
    <text evidence="2">Cofactor biosynthesis; NAD(+) biosynthesis; nicotinate D-ribonucleotide from quinolinate: step 1/1.</text>
</comment>
<evidence type="ECO:0000256" key="9">
    <source>
        <dbReference type="ARBA" id="ARBA00047445"/>
    </source>
</evidence>
<comment type="caution">
    <text evidence="13">The sequence shown here is derived from an EMBL/GenBank/DDBJ whole genome shotgun (WGS) entry which is preliminary data.</text>
</comment>
<evidence type="ECO:0000256" key="3">
    <source>
        <dbReference type="ARBA" id="ARBA00009400"/>
    </source>
</evidence>
<evidence type="ECO:0000256" key="8">
    <source>
        <dbReference type="ARBA" id="ARBA00033102"/>
    </source>
</evidence>
<dbReference type="InterPro" id="IPR036068">
    <property type="entry name" value="Nicotinate_pribotase-like_C"/>
</dbReference>
<reference evidence="13 14" key="1">
    <citation type="journal article" date="1979" name="Int. J. Syst. Evol. Microbiol.">
        <title>Bacillus globisporus subsp. marinus subsp. nov.</title>
        <authorList>
            <person name="Liu H."/>
        </authorList>
    </citation>
    <scope>NUCLEOTIDE SEQUENCE [LARGE SCALE GENOMIC DNA]</scope>
    <source>
        <strain evidence="13 14">DSM 1297</strain>
    </source>
</reference>
<dbReference type="Gene3D" id="3.20.20.70">
    <property type="entry name" value="Aldolase class I"/>
    <property type="match status" value="1"/>
</dbReference>
<dbReference type="InterPro" id="IPR013785">
    <property type="entry name" value="Aldolase_TIM"/>
</dbReference>
<dbReference type="InterPro" id="IPR004393">
    <property type="entry name" value="NadC"/>
</dbReference>
<evidence type="ECO:0000259" key="12">
    <source>
        <dbReference type="Pfam" id="PF02749"/>
    </source>
</evidence>
<keyword evidence="14" id="KW-1185">Reference proteome</keyword>
<comment type="similarity">
    <text evidence="3 10">Belongs to the NadC/ModD family.</text>
</comment>
<feature type="domain" description="Quinolinate phosphoribosyl transferase N-terminal" evidence="12">
    <location>
        <begin position="22"/>
        <end position="107"/>
    </location>
</feature>
<keyword evidence="6 10" id="KW-0328">Glycosyltransferase</keyword>
<dbReference type="InterPro" id="IPR022412">
    <property type="entry name" value="Quinolinate_PRibosylTrfase_N"/>
</dbReference>
<evidence type="ECO:0000256" key="4">
    <source>
        <dbReference type="ARBA" id="ARBA00011944"/>
    </source>
</evidence>
<evidence type="ECO:0000256" key="7">
    <source>
        <dbReference type="ARBA" id="ARBA00022679"/>
    </source>
</evidence>
<proteinExistence type="inferred from homology"/>
<evidence type="ECO:0000256" key="1">
    <source>
        <dbReference type="ARBA" id="ARBA00003237"/>
    </source>
</evidence>
<evidence type="ECO:0000313" key="14">
    <source>
        <dbReference type="Proteomes" id="UP001556040"/>
    </source>
</evidence>
<dbReference type="EC" id="2.4.2.19" evidence="4"/>
<dbReference type="Proteomes" id="UP001556040">
    <property type="component" value="Unassembled WGS sequence"/>
</dbReference>
<evidence type="ECO:0000256" key="2">
    <source>
        <dbReference type="ARBA" id="ARBA00004893"/>
    </source>
</evidence>
<name>A0ABV3Q3E5_9BACL</name>
<keyword evidence="7 10" id="KW-0808">Transferase</keyword>
<dbReference type="PIRSF" id="PIRSF006250">
    <property type="entry name" value="NadC_ModD"/>
    <property type="match status" value="1"/>
</dbReference>
<dbReference type="Pfam" id="PF01729">
    <property type="entry name" value="QRPTase_C"/>
    <property type="match status" value="1"/>
</dbReference>
<dbReference type="Pfam" id="PF02749">
    <property type="entry name" value="QRPTase_N"/>
    <property type="match status" value="1"/>
</dbReference>
<accession>A0ABV3Q3E5</accession>
<gene>
    <name evidence="13" type="primary">nadC</name>
    <name evidence="13" type="ORF">AB1471_08655</name>
</gene>
<evidence type="ECO:0000256" key="10">
    <source>
        <dbReference type="PIRNR" id="PIRNR006250"/>
    </source>
</evidence>
<dbReference type="SUPFAM" id="SSF54675">
    <property type="entry name" value="Nicotinate/Quinolinate PRTase N-terminal domain-like"/>
    <property type="match status" value="1"/>
</dbReference>
<keyword evidence="5" id="KW-0662">Pyridine nucleotide biosynthesis</keyword>
<protein>
    <recommendedName>
        <fullName evidence="4">nicotinate-nucleotide diphosphorylase (carboxylating)</fullName>
        <ecNumber evidence="4">2.4.2.19</ecNumber>
    </recommendedName>
    <alternativeName>
        <fullName evidence="8">Quinolinate phosphoribosyltransferase [decarboxylating]</fullName>
    </alternativeName>
</protein>
<evidence type="ECO:0000259" key="11">
    <source>
        <dbReference type="Pfam" id="PF01729"/>
    </source>
</evidence>
<dbReference type="CDD" id="cd01572">
    <property type="entry name" value="QPRTase"/>
    <property type="match status" value="1"/>
</dbReference>
<evidence type="ECO:0000256" key="5">
    <source>
        <dbReference type="ARBA" id="ARBA00022642"/>
    </source>
</evidence>
<sequence>MNLLKARRLLEQFLHEDLGDHDLTSQTLFTVNDHGKADFILKDDGVIAGLPLIQEVYHLLDPSVRVELFTQDRQKVRGGERVAEVTGPIQSLLAGERVILNLLQRMSGIATLTNQAVTALNSCHTKICDTRKTTPGLRMFEKYAVRCGGGVNHRFGLYDGVMLKDNHIAYAGSIRQAVETVRNQVGHMVKIEVEIETEEQLQQAIESKADIIMFDNCSAETIRQWINQVPQSIVTEASGGISIDQLNEYGKSGVDFISLGLLTHSVKSLDISLDLKMMGKERARYA</sequence>
<dbReference type="EMBL" id="JBFMIA010000006">
    <property type="protein sequence ID" value="MEW9501870.1"/>
    <property type="molecule type" value="Genomic_DNA"/>
</dbReference>
<comment type="catalytic activity">
    <reaction evidence="9">
        <text>nicotinate beta-D-ribonucleotide + CO2 + diphosphate = quinolinate + 5-phospho-alpha-D-ribose 1-diphosphate + 2 H(+)</text>
        <dbReference type="Rhea" id="RHEA:12733"/>
        <dbReference type="ChEBI" id="CHEBI:15378"/>
        <dbReference type="ChEBI" id="CHEBI:16526"/>
        <dbReference type="ChEBI" id="CHEBI:29959"/>
        <dbReference type="ChEBI" id="CHEBI:33019"/>
        <dbReference type="ChEBI" id="CHEBI:57502"/>
        <dbReference type="ChEBI" id="CHEBI:58017"/>
        <dbReference type="EC" id="2.4.2.19"/>
    </reaction>
</comment>
<evidence type="ECO:0000313" key="13">
    <source>
        <dbReference type="EMBL" id="MEW9501870.1"/>
    </source>
</evidence>
<dbReference type="GO" id="GO:0004514">
    <property type="term" value="F:nicotinate-nucleotide diphosphorylase (carboxylating) activity"/>
    <property type="evidence" value="ECO:0007669"/>
    <property type="project" value="UniProtKB-EC"/>
</dbReference>
<evidence type="ECO:0000256" key="6">
    <source>
        <dbReference type="ARBA" id="ARBA00022676"/>
    </source>
</evidence>
<comment type="function">
    <text evidence="1">Involved in the catabolism of quinolinic acid (QA).</text>
</comment>
<dbReference type="InterPro" id="IPR002638">
    <property type="entry name" value="Quinolinate_PRibosylTrfase_C"/>
</dbReference>
<dbReference type="SUPFAM" id="SSF51690">
    <property type="entry name" value="Nicotinate/Quinolinate PRTase C-terminal domain-like"/>
    <property type="match status" value="1"/>
</dbReference>
<feature type="domain" description="Quinolinate phosphoribosyl transferase C-terminal" evidence="11">
    <location>
        <begin position="109"/>
        <end position="274"/>
    </location>
</feature>
<organism evidence="13 14">
    <name type="scientific">Jeotgalibacillus marinus</name>
    <dbReference type="NCBI Taxonomy" id="86667"/>
    <lineage>
        <taxon>Bacteria</taxon>
        <taxon>Bacillati</taxon>
        <taxon>Bacillota</taxon>
        <taxon>Bacilli</taxon>
        <taxon>Bacillales</taxon>
        <taxon>Caryophanaceae</taxon>
        <taxon>Jeotgalibacillus</taxon>
    </lineage>
</organism>